<proteinExistence type="predicted"/>
<sequence>MSSALARPWR</sequence>
<dbReference type="EMBL" id="GBXM01024999">
    <property type="protein sequence ID" value="JAH83578.1"/>
    <property type="molecule type" value="Transcribed_RNA"/>
</dbReference>
<evidence type="ECO:0000313" key="1">
    <source>
        <dbReference type="EMBL" id="JAH83578.1"/>
    </source>
</evidence>
<name>A0A0E9W278_ANGAN</name>
<accession>A0A0E9W278</accession>
<reference evidence="1" key="2">
    <citation type="journal article" date="2015" name="Fish Shellfish Immunol.">
        <title>Early steps in the European eel (Anguilla anguilla)-Vibrio vulnificus interaction in the gills: Role of the RtxA13 toxin.</title>
        <authorList>
            <person name="Callol A."/>
            <person name="Pajuelo D."/>
            <person name="Ebbesson L."/>
            <person name="Teles M."/>
            <person name="MacKenzie S."/>
            <person name="Amaro C."/>
        </authorList>
    </citation>
    <scope>NUCLEOTIDE SEQUENCE</scope>
</reference>
<organism evidence="1">
    <name type="scientific">Anguilla anguilla</name>
    <name type="common">European freshwater eel</name>
    <name type="synonym">Muraena anguilla</name>
    <dbReference type="NCBI Taxonomy" id="7936"/>
    <lineage>
        <taxon>Eukaryota</taxon>
        <taxon>Metazoa</taxon>
        <taxon>Chordata</taxon>
        <taxon>Craniata</taxon>
        <taxon>Vertebrata</taxon>
        <taxon>Euteleostomi</taxon>
        <taxon>Actinopterygii</taxon>
        <taxon>Neopterygii</taxon>
        <taxon>Teleostei</taxon>
        <taxon>Anguilliformes</taxon>
        <taxon>Anguillidae</taxon>
        <taxon>Anguilla</taxon>
    </lineage>
</organism>
<reference evidence="1" key="1">
    <citation type="submission" date="2014-11" db="EMBL/GenBank/DDBJ databases">
        <authorList>
            <person name="Amaro Gonzalez C."/>
        </authorList>
    </citation>
    <scope>NUCLEOTIDE SEQUENCE</scope>
</reference>
<protein>
    <submittedName>
        <fullName evidence="1">Uncharacterized protein</fullName>
    </submittedName>
</protein>